<protein>
    <submittedName>
        <fullName evidence="2">Uncharacterized protein</fullName>
    </submittedName>
</protein>
<gene>
    <name evidence="2" type="ORF">CCHR01_02915</name>
</gene>
<dbReference type="AlphaFoldDB" id="A0AAD9EJV0"/>
<proteinExistence type="predicted"/>
<accession>A0AAD9EJV0</accession>
<evidence type="ECO:0000313" key="3">
    <source>
        <dbReference type="Proteomes" id="UP001243330"/>
    </source>
</evidence>
<evidence type="ECO:0000313" key="2">
    <source>
        <dbReference type="EMBL" id="KAK1854399.1"/>
    </source>
</evidence>
<comment type="caution">
    <text evidence="2">The sequence shown here is derived from an EMBL/GenBank/DDBJ whole genome shotgun (WGS) entry which is preliminary data.</text>
</comment>
<dbReference type="Proteomes" id="UP001243330">
    <property type="component" value="Unassembled WGS sequence"/>
</dbReference>
<feature type="compositionally biased region" description="Basic and acidic residues" evidence="1">
    <location>
        <begin position="129"/>
        <end position="138"/>
    </location>
</feature>
<reference evidence="2" key="1">
    <citation type="submission" date="2023-01" db="EMBL/GenBank/DDBJ databases">
        <title>Colletotrichum chrysophilum M932 genome sequence.</title>
        <authorList>
            <person name="Baroncelli R."/>
        </authorList>
    </citation>
    <scope>NUCLEOTIDE SEQUENCE</scope>
    <source>
        <strain evidence="2">M932</strain>
    </source>
</reference>
<evidence type="ECO:0000256" key="1">
    <source>
        <dbReference type="SAM" id="MobiDB-lite"/>
    </source>
</evidence>
<organism evidence="2 3">
    <name type="scientific">Colletotrichum chrysophilum</name>
    <dbReference type="NCBI Taxonomy" id="1836956"/>
    <lineage>
        <taxon>Eukaryota</taxon>
        <taxon>Fungi</taxon>
        <taxon>Dikarya</taxon>
        <taxon>Ascomycota</taxon>
        <taxon>Pezizomycotina</taxon>
        <taxon>Sordariomycetes</taxon>
        <taxon>Hypocreomycetidae</taxon>
        <taxon>Glomerellales</taxon>
        <taxon>Glomerellaceae</taxon>
        <taxon>Colletotrichum</taxon>
        <taxon>Colletotrichum gloeosporioides species complex</taxon>
    </lineage>
</organism>
<feature type="region of interest" description="Disordered" evidence="1">
    <location>
        <begin position="119"/>
        <end position="142"/>
    </location>
</feature>
<name>A0AAD9EJV0_9PEZI</name>
<dbReference type="EMBL" id="JAQOWY010000037">
    <property type="protein sequence ID" value="KAK1854399.1"/>
    <property type="molecule type" value="Genomic_DNA"/>
</dbReference>
<keyword evidence="3" id="KW-1185">Reference proteome</keyword>
<sequence length="155" mass="16542">MMAQCHPPGQRPPLALWLPVPRSLLILPPPHRIPSHIATAPVLPTIAPPSSRPLPSAGSSCSLQSGTLPAGYLRILRTLCDSETRPAACRLAFCIVCSGPPSSSTSKPRTSIVDQGIRTPAEPKQQRLIRHDSTRAPADDPGCFSVRIHNPEIAS</sequence>